<reference evidence="2 3" key="1">
    <citation type="submission" date="2015-09" db="EMBL/GenBank/DDBJ databases">
        <title>Identification and resolution of microdiversity through metagenomic sequencing of parallel consortia.</title>
        <authorList>
            <person name="Nelson W.C."/>
            <person name="Romine M.F."/>
            <person name="Lindemann S.R."/>
        </authorList>
    </citation>
    <scope>NUCLEOTIDE SEQUENCE [LARGE SCALE GENOMIC DNA]</scope>
    <source>
        <strain evidence="2">HL-109</strain>
    </source>
</reference>
<organism evidence="2 3">
    <name type="scientific">Saliniramus fredricksonii</name>
    <dbReference type="NCBI Taxonomy" id="1653334"/>
    <lineage>
        <taxon>Bacteria</taxon>
        <taxon>Pseudomonadati</taxon>
        <taxon>Pseudomonadota</taxon>
        <taxon>Alphaproteobacteria</taxon>
        <taxon>Hyphomicrobiales</taxon>
        <taxon>Salinarimonadaceae</taxon>
        <taxon>Saliniramus</taxon>
    </lineage>
</organism>
<feature type="compositionally biased region" description="Polar residues" evidence="1">
    <location>
        <begin position="340"/>
        <end position="350"/>
    </location>
</feature>
<proteinExistence type="predicted"/>
<dbReference type="AntiFam" id="ANF00006">
    <property type="entry name" value="Translation of CRISPR region"/>
</dbReference>
<gene>
    <name evidence="2" type="ORF">HLUCCO17_03730</name>
</gene>
<dbReference type="PATRIC" id="fig|1653334.4.peg.1436"/>
<evidence type="ECO:0000313" key="3">
    <source>
        <dbReference type="Proteomes" id="UP000050497"/>
    </source>
</evidence>
<dbReference type="EMBL" id="LJSX01000004">
    <property type="protein sequence ID" value="KPQ11915.1"/>
    <property type="molecule type" value="Genomic_DNA"/>
</dbReference>
<sequence length="378" mass="41605">MIGSSPRAWGTQRLPKRGSLCERFIPTCVGNTVLRQSDATIKRGSSPRAWGTLITLRKHVDHRRFIPTCVGNTLALRAVVEIISVHPHVRGEHHVFELIVLIDDGSSPRAWGTRPTGHASARWRRFIPTCVGNTRKHPKQTFVYAVHPHVRGEHSGGCDEVAGLGGSSPRAWGTLRRGQKTFLQHWFIPTCVGNTVQSRIVAPMPTVHPHVRGEHIRIGLQTMHDGGSSPRAWGTQHCEFALCDQSRFIPTCVGNTMTCKPASDTGAVHPHVRGEHVQWYLSGDIENGSSPRAWGTLALPDILDHALRFIPTCVGNTTPRRIMTAARSVHPHVRGEHQDFSLTPTNTGGSSPRAWGTRNQPVRGELNGRFIPTCVGNT</sequence>
<evidence type="ECO:0000256" key="1">
    <source>
        <dbReference type="SAM" id="MobiDB-lite"/>
    </source>
</evidence>
<comment type="caution">
    <text evidence="2">The sequence shown here is derived from an EMBL/GenBank/DDBJ whole genome shotgun (WGS) entry which is preliminary data.</text>
</comment>
<evidence type="ECO:0000313" key="2">
    <source>
        <dbReference type="EMBL" id="KPQ11915.1"/>
    </source>
</evidence>
<feature type="region of interest" description="Disordered" evidence="1">
    <location>
        <begin position="332"/>
        <end position="368"/>
    </location>
</feature>
<dbReference type="Proteomes" id="UP000050497">
    <property type="component" value="Unassembled WGS sequence"/>
</dbReference>
<name>A0A0P7Y511_9HYPH</name>
<dbReference type="AlphaFoldDB" id="A0A0P7Y511"/>
<accession>A0A0P7Y511</accession>
<dbReference type="AntiFam" id="ANF00057">
    <property type="entry name" value="Translation of E. coli type CRISPR repeat"/>
</dbReference>
<protein>
    <submittedName>
        <fullName evidence="2">Uncharacterized protein</fullName>
    </submittedName>
</protein>